<keyword evidence="1" id="KW-1133">Transmembrane helix</keyword>
<dbReference type="OrthoDB" id="9809977at2"/>
<feature type="transmembrane region" description="Helical" evidence="1">
    <location>
        <begin position="90"/>
        <end position="115"/>
    </location>
</feature>
<dbReference type="AlphaFoldDB" id="A0A146GBA2"/>
<sequence>MNRLQRFLLHPIVLMVLACWGSYLIWLLTSASFLEAEGMIKADPATGALVALMSSGCFVAGCFIQRVFFRKSQSDLTVEVVPLRRDCMMGLVATIGFLAILVAMLVANGGAGAIAESIAGKLKGATVPGVTTLVHIGTALPPLGIGMAILLWRSGHRRWSRSFLLIGLASLMVGGLRAYLTAERISLLVPVLASIIVVAAMLRRNVVRRILTISIVFPLFLALYFIASESIRSFQVKSAGGKLEENVWEYTSARLLLYYVTAVNGGIAEYRLLLDKGLATPVFDNTLNPLSQVLGIMGVQMSIEGKPSPGRTKALIEEQYRLAEFTNTWGFSTPWSEGHLVGASFWVLWGAISTWLYRRMCGSDSPLDIAPYAIVAVALFDSSRVLVLGAVHCLVPLVYLLFLRNRNGRRLRNTGSAARVSAPEEASWRESNE</sequence>
<reference evidence="3" key="1">
    <citation type="journal article" date="2017" name="Genome Announc.">
        <title>Draft Genome Sequence of Terrimicrobium sacchariphilum NM-5T, a Facultative Anaerobic Soil Bacterium of the Class Spartobacteria.</title>
        <authorList>
            <person name="Qiu Y.L."/>
            <person name="Tourlousse D.M."/>
            <person name="Matsuura N."/>
            <person name="Ohashi A."/>
            <person name="Sekiguchi Y."/>
        </authorList>
    </citation>
    <scope>NUCLEOTIDE SEQUENCE [LARGE SCALE GENOMIC DNA]</scope>
    <source>
        <strain evidence="3">NM-5</strain>
    </source>
</reference>
<evidence type="ECO:0008006" key="4">
    <source>
        <dbReference type="Google" id="ProtNLM"/>
    </source>
</evidence>
<keyword evidence="1" id="KW-0812">Transmembrane</keyword>
<name>A0A146GBA2_TERSA</name>
<dbReference type="Proteomes" id="UP000076023">
    <property type="component" value="Unassembled WGS sequence"/>
</dbReference>
<organism evidence="2 3">
    <name type="scientific">Terrimicrobium sacchariphilum</name>
    <dbReference type="NCBI Taxonomy" id="690879"/>
    <lineage>
        <taxon>Bacteria</taxon>
        <taxon>Pseudomonadati</taxon>
        <taxon>Verrucomicrobiota</taxon>
        <taxon>Terrimicrobiia</taxon>
        <taxon>Terrimicrobiales</taxon>
        <taxon>Terrimicrobiaceae</taxon>
        <taxon>Terrimicrobium</taxon>
    </lineage>
</organism>
<feature type="transmembrane region" description="Helical" evidence="1">
    <location>
        <begin position="127"/>
        <end position="151"/>
    </location>
</feature>
<dbReference type="STRING" id="690879.TSACC_23329"/>
<dbReference type="EMBL" id="BDCO01000002">
    <property type="protein sequence ID" value="GAT34895.1"/>
    <property type="molecule type" value="Genomic_DNA"/>
</dbReference>
<dbReference type="PROSITE" id="PS51257">
    <property type="entry name" value="PROKAR_LIPOPROTEIN"/>
    <property type="match status" value="1"/>
</dbReference>
<feature type="transmembrane region" description="Helical" evidence="1">
    <location>
        <begin position="209"/>
        <end position="227"/>
    </location>
</feature>
<evidence type="ECO:0000256" key="1">
    <source>
        <dbReference type="SAM" id="Phobius"/>
    </source>
</evidence>
<keyword evidence="3" id="KW-1185">Reference proteome</keyword>
<evidence type="ECO:0000313" key="3">
    <source>
        <dbReference type="Proteomes" id="UP000076023"/>
    </source>
</evidence>
<feature type="transmembrane region" description="Helical" evidence="1">
    <location>
        <begin position="7"/>
        <end position="28"/>
    </location>
</feature>
<feature type="transmembrane region" description="Helical" evidence="1">
    <location>
        <begin position="48"/>
        <end position="69"/>
    </location>
</feature>
<proteinExistence type="predicted"/>
<gene>
    <name evidence="2" type="ORF">TSACC_23329</name>
</gene>
<protein>
    <recommendedName>
        <fullName evidence="4">Oligosaccharide repeat unit polymerase</fullName>
    </recommendedName>
</protein>
<dbReference type="RefSeq" id="WP_075080488.1">
    <property type="nucleotide sequence ID" value="NZ_BDCO01000002.1"/>
</dbReference>
<accession>A0A146GBA2</accession>
<feature type="transmembrane region" description="Helical" evidence="1">
    <location>
        <begin position="163"/>
        <end position="179"/>
    </location>
</feature>
<comment type="caution">
    <text evidence="2">The sequence shown here is derived from an EMBL/GenBank/DDBJ whole genome shotgun (WGS) entry which is preliminary data.</text>
</comment>
<dbReference type="InParanoid" id="A0A146GBA2"/>
<feature type="transmembrane region" description="Helical" evidence="1">
    <location>
        <begin position="369"/>
        <end position="402"/>
    </location>
</feature>
<keyword evidence="1" id="KW-0472">Membrane</keyword>
<feature type="transmembrane region" description="Helical" evidence="1">
    <location>
        <begin position="185"/>
        <end position="202"/>
    </location>
</feature>
<evidence type="ECO:0000313" key="2">
    <source>
        <dbReference type="EMBL" id="GAT34895.1"/>
    </source>
</evidence>